<feature type="domain" description="HTH tetR-type" evidence="5">
    <location>
        <begin position="16"/>
        <end position="76"/>
    </location>
</feature>
<dbReference type="InterPro" id="IPR050109">
    <property type="entry name" value="HTH-type_TetR-like_transc_reg"/>
</dbReference>
<comment type="caution">
    <text evidence="6">The sequence shown here is derived from an EMBL/GenBank/DDBJ whole genome shotgun (WGS) entry which is preliminary data.</text>
</comment>
<evidence type="ECO:0000259" key="5">
    <source>
        <dbReference type="PROSITE" id="PS50977"/>
    </source>
</evidence>
<keyword evidence="1" id="KW-0805">Transcription regulation</keyword>
<dbReference type="RefSeq" id="WP_327792385.1">
    <property type="nucleotide sequence ID" value="NZ_JADQAZ010000001.1"/>
</dbReference>
<dbReference type="InterPro" id="IPR011075">
    <property type="entry name" value="TetR_C"/>
</dbReference>
<dbReference type="Gene3D" id="1.10.10.60">
    <property type="entry name" value="Homeodomain-like"/>
    <property type="match status" value="1"/>
</dbReference>
<dbReference type="GO" id="GO:0000976">
    <property type="term" value="F:transcription cis-regulatory region binding"/>
    <property type="evidence" value="ECO:0007669"/>
    <property type="project" value="TreeGrafter"/>
</dbReference>
<dbReference type="Proteomes" id="UP001315686">
    <property type="component" value="Unassembled WGS sequence"/>
</dbReference>
<keyword evidence="2 4" id="KW-0238">DNA-binding</keyword>
<feature type="DNA-binding region" description="H-T-H motif" evidence="4">
    <location>
        <begin position="39"/>
        <end position="58"/>
    </location>
</feature>
<organism evidence="6 7">
    <name type="scientific">Harenicola maris</name>
    <dbReference type="NCBI Taxonomy" id="2841044"/>
    <lineage>
        <taxon>Bacteria</taxon>
        <taxon>Pseudomonadati</taxon>
        <taxon>Pseudomonadota</taxon>
        <taxon>Alphaproteobacteria</taxon>
        <taxon>Rhodobacterales</taxon>
        <taxon>Paracoccaceae</taxon>
        <taxon>Harenicola</taxon>
    </lineage>
</organism>
<evidence type="ECO:0000256" key="4">
    <source>
        <dbReference type="PROSITE-ProRule" id="PRU00335"/>
    </source>
</evidence>
<keyword evidence="7" id="KW-1185">Reference proteome</keyword>
<dbReference type="PANTHER" id="PTHR30055">
    <property type="entry name" value="HTH-TYPE TRANSCRIPTIONAL REGULATOR RUTR"/>
    <property type="match status" value="1"/>
</dbReference>
<dbReference type="PANTHER" id="PTHR30055:SF148">
    <property type="entry name" value="TETR-FAMILY TRANSCRIPTIONAL REGULATOR"/>
    <property type="match status" value="1"/>
</dbReference>
<evidence type="ECO:0000313" key="6">
    <source>
        <dbReference type="EMBL" id="MBT0956176.1"/>
    </source>
</evidence>
<dbReference type="Gene3D" id="1.10.357.10">
    <property type="entry name" value="Tetracycline Repressor, domain 2"/>
    <property type="match status" value="1"/>
</dbReference>
<protein>
    <submittedName>
        <fullName evidence="6">TetR/AcrR family transcriptional regulator C-terminal ligand-binding domain-containing protein</fullName>
    </submittedName>
</protein>
<dbReference type="SUPFAM" id="SSF48498">
    <property type="entry name" value="Tetracyclin repressor-like, C-terminal domain"/>
    <property type="match status" value="1"/>
</dbReference>
<name>A0AAP2CM93_9RHOB</name>
<dbReference type="InterPro" id="IPR036271">
    <property type="entry name" value="Tet_transcr_reg_TetR-rel_C_sf"/>
</dbReference>
<dbReference type="SUPFAM" id="SSF46689">
    <property type="entry name" value="Homeodomain-like"/>
    <property type="match status" value="1"/>
</dbReference>
<dbReference type="AlphaFoldDB" id="A0AAP2CM93"/>
<dbReference type="Pfam" id="PF16859">
    <property type="entry name" value="TetR_C_11"/>
    <property type="match status" value="1"/>
</dbReference>
<dbReference type="InterPro" id="IPR001647">
    <property type="entry name" value="HTH_TetR"/>
</dbReference>
<evidence type="ECO:0000256" key="2">
    <source>
        <dbReference type="ARBA" id="ARBA00023125"/>
    </source>
</evidence>
<gene>
    <name evidence="6" type="ORF">IV417_02155</name>
</gene>
<dbReference type="InterPro" id="IPR009057">
    <property type="entry name" value="Homeodomain-like_sf"/>
</dbReference>
<dbReference type="PROSITE" id="PS50977">
    <property type="entry name" value="HTH_TETR_2"/>
    <property type="match status" value="1"/>
</dbReference>
<sequence>MSERTEKRTSGRPHDPEAAGAVKAAAVQLVRERGYAKVSIAAIAAQAGVARQTVYNRWPSKADLMLEAVFEEAWTLTAEPKPEDGSGAAAQLEAFLVQVFAHLTRNMDPVRALIAAAQEDAAFGAVFRDKFVAPRERVVTALLERAQARGELGAERDAAMLSAFVHGAFWYRMLNGRRLDAALARAIVAEVFAAG</sequence>
<dbReference type="GO" id="GO:0003700">
    <property type="term" value="F:DNA-binding transcription factor activity"/>
    <property type="evidence" value="ECO:0007669"/>
    <property type="project" value="TreeGrafter"/>
</dbReference>
<accession>A0AAP2CM93</accession>
<dbReference type="Pfam" id="PF00440">
    <property type="entry name" value="TetR_N"/>
    <property type="match status" value="1"/>
</dbReference>
<proteinExistence type="predicted"/>
<evidence type="ECO:0000256" key="3">
    <source>
        <dbReference type="ARBA" id="ARBA00023163"/>
    </source>
</evidence>
<evidence type="ECO:0000256" key="1">
    <source>
        <dbReference type="ARBA" id="ARBA00023015"/>
    </source>
</evidence>
<reference evidence="6 7" key="1">
    <citation type="journal article" date="2021" name="Arch. Microbiol.">
        <title>Harenicola maris gen. nov., sp. nov. isolated from the Sea of Japan shallow sediments.</title>
        <authorList>
            <person name="Romanenko L.A."/>
            <person name="Kurilenko V.V."/>
            <person name="Chernysheva N.Y."/>
            <person name="Tekutyeva L.A."/>
            <person name="Velansky P.V."/>
            <person name="Svetashev V.I."/>
            <person name="Isaeva M.P."/>
        </authorList>
    </citation>
    <scope>NUCLEOTIDE SEQUENCE [LARGE SCALE GENOMIC DNA]</scope>
    <source>
        <strain evidence="6 7">KMM 3653</strain>
    </source>
</reference>
<evidence type="ECO:0000313" key="7">
    <source>
        <dbReference type="Proteomes" id="UP001315686"/>
    </source>
</evidence>
<dbReference type="EMBL" id="JADQAZ010000001">
    <property type="protein sequence ID" value="MBT0956176.1"/>
    <property type="molecule type" value="Genomic_DNA"/>
</dbReference>
<keyword evidence="3" id="KW-0804">Transcription</keyword>
<dbReference type="PRINTS" id="PR00455">
    <property type="entry name" value="HTHTETR"/>
</dbReference>